<protein>
    <submittedName>
        <fullName evidence="2">Uncharacterized protein</fullName>
    </submittedName>
</protein>
<organism evidence="2 3">
    <name type="scientific">Fonsecaea erecta</name>
    <dbReference type="NCBI Taxonomy" id="1367422"/>
    <lineage>
        <taxon>Eukaryota</taxon>
        <taxon>Fungi</taxon>
        <taxon>Dikarya</taxon>
        <taxon>Ascomycota</taxon>
        <taxon>Pezizomycotina</taxon>
        <taxon>Eurotiomycetes</taxon>
        <taxon>Chaetothyriomycetidae</taxon>
        <taxon>Chaetothyriales</taxon>
        <taxon>Herpotrichiellaceae</taxon>
        <taxon>Fonsecaea</taxon>
    </lineage>
</organism>
<dbReference type="Proteomes" id="UP000078343">
    <property type="component" value="Unassembled WGS sequence"/>
</dbReference>
<evidence type="ECO:0000313" key="2">
    <source>
        <dbReference type="EMBL" id="OAP62655.1"/>
    </source>
</evidence>
<keyword evidence="3" id="KW-1185">Reference proteome</keyword>
<dbReference type="GeneID" id="30006052"/>
<dbReference type="EMBL" id="LVYI01000002">
    <property type="protein sequence ID" value="OAP62655.1"/>
    <property type="molecule type" value="Genomic_DNA"/>
</dbReference>
<feature type="compositionally biased region" description="Basic and acidic residues" evidence="1">
    <location>
        <begin position="31"/>
        <end position="40"/>
    </location>
</feature>
<name>A0A178ZUA5_9EURO</name>
<sequence>MDSKLDVPAPERHYESDVSEGYDMPPPAYRRNSESSTERSLYDEKDEVMFAGGQGPAHANPVREYGWYHPRVLTRGLVITDTAASTPTSKAPLYYVEVSEFALKKPDVILHALPPTTGMTNDLEHLANTGESGPVVGVAHFPKLSRHIQVGLGDPSSRAAAMTYVEVRNANLLTHGEYHMALDGRTYAWKRTHAASAGVEGGSSAARLMHHESFQLIDMGTQAVVAVFLDNKFKSWRKKGKLRIFQNLDDDGVHALGSGGGDPQRQRLRLLIFLSIAAILEKARRRANRRRNNSGGGGGGP</sequence>
<evidence type="ECO:0000256" key="1">
    <source>
        <dbReference type="SAM" id="MobiDB-lite"/>
    </source>
</evidence>
<dbReference type="RefSeq" id="XP_018696022.1">
    <property type="nucleotide sequence ID" value="XM_018833398.1"/>
</dbReference>
<dbReference type="AlphaFoldDB" id="A0A178ZUA5"/>
<accession>A0A178ZUA5</accession>
<feature type="region of interest" description="Disordered" evidence="1">
    <location>
        <begin position="1"/>
        <end position="40"/>
    </location>
</feature>
<dbReference type="OrthoDB" id="3431997at2759"/>
<dbReference type="STRING" id="1367422.A0A178ZUA5"/>
<feature type="compositionally biased region" description="Basic and acidic residues" evidence="1">
    <location>
        <begin position="1"/>
        <end position="16"/>
    </location>
</feature>
<evidence type="ECO:0000313" key="3">
    <source>
        <dbReference type="Proteomes" id="UP000078343"/>
    </source>
</evidence>
<reference evidence="2 3" key="1">
    <citation type="submission" date="2016-04" db="EMBL/GenBank/DDBJ databases">
        <title>Draft genome of Fonsecaea erecta CBS 125763.</title>
        <authorList>
            <person name="Weiss V.A."/>
            <person name="Vicente V.A."/>
            <person name="Raittz R.T."/>
            <person name="Moreno L.F."/>
            <person name="De Souza E.M."/>
            <person name="Pedrosa F.O."/>
            <person name="Steffens M.B."/>
            <person name="Faoro H."/>
            <person name="Tadra-Sfeir M.Z."/>
            <person name="Najafzadeh M.J."/>
            <person name="Felipe M.S."/>
            <person name="Teixeira M."/>
            <person name="Sun J."/>
            <person name="Xi L."/>
            <person name="Gomes R."/>
            <person name="De Azevedo C.M."/>
            <person name="Salgado C.G."/>
            <person name="Da Silva M.B."/>
            <person name="Nascimento M.F."/>
            <person name="Queiroz-Telles F."/>
            <person name="Attili D.S."/>
            <person name="Gorbushina A."/>
        </authorList>
    </citation>
    <scope>NUCLEOTIDE SEQUENCE [LARGE SCALE GENOMIC DNA]</scope>
    <source>
        <strain evidence="2 3">CBS 125763</strain>
    </source>
</reference>
<gene>
    <name evidence="2" type="ORF">AYL99_01882</name>
</gene>
<comment type="caution">
    <text evidence="2">The sequence shown here is derived from an EMBL/GenBank/DDBJ whole genome shotgun (WGS) entry which is preliminary data.</text>
</comment>
<proteinExistence type="predicted"/>